<feature type="binding site" evidence="9">
    <location>
        <position position="360"/>
    </location>
    <ligand>
        <name>Mg(2+)</name>
        <dbReference type="ChEBI" id="CHEBI:18420"/>
        <label>2</label>
    </ligand>
</feature>
<dbReference type="GO" id="GO:0000166">
    <property type="term" value="F:nucleotide binding"/>
    <property type="evidence" value="ECO:0007669"/>
    <property type="project" value="UniProtKB-KW"/>
</dbReference>
<evidence type="ECO:0000313" key="12">
    <source>
        <dbReference type="Proteomes" id="UP000681197"/>
    </source>
</evidence>
<dbReference type="GeneID" id="80396942"/>
<keyword evidence="9" id="KW-0479">Metal-binding</keyword>
<keyword evidence="5" id="KW-0547">Nucleotide-binding</keyword>
<comment type="catalytic activity">
    <reaction evidence="8">
        <text>RNA(n) + a ribonucleoside 5'-triphosphate = RNA(n+1) + diphosphate</text>
        <dbReference type="Rhea" id="RHEA:21248"/>
        <dbReference type="Rhea" id="RHEA-COMP:14527"/>
        <dbReference type="Rhea" id="RHEA-COMP:17342"/>
        <dbReference type="ChEBI" id="CHEBI:33019"/>
        <dbReference type="ChEBI" id="CHEBI:61557"/>
        <dbReference type="ChEBI" id="CHEBI:140395"/>
        <dbReference type="EC" id="2.7.7.48"/>
    </reaction>
</comment>
<evidence type="ECO:0000256" key="3">
    <source>
        <dbReference type="ARBA" id="ARBA00022679"/>
    </source>
</evidence>
<accession>A0A8S5L1Z1</accession>
<evidence type="ECO:0000313" key="11">
    <source>
        <dbReference type="EMBL" id="DAD51130.1"/>
    </source>
</evidence>
<protein>
    <recommendedName>
        <fullName evidence="1">RNA-directed RNA polymerase</fullName>
        <ecNumber evidence="1">2.7.7.48</ecNumber>
    </recommendedName>
    <alternativeName>
        <fullName evidence="7">RNA replicase beta chain</fullName>
    </alternativeName>
</protein>
<dbReference type="GO" id="GO:0003968">
    <property type="term" value="F:RNA-directed RNA polymerase activity"/>
    <property type="evidence" value="ECO:0007669"/>
    <property type="project" value="UniProtKB-KW"/>
</dbReference>
<feature type="binding site" evidence="9">
    <location>
        <position position="361"/>
    </location>
    <ligand>
        <name>Mg(2+)</name>
        <dbReference type="ChEBI" id="CHEBI:18420"/>
        <label>2</label>
    </ligand>
</feature>
<proteinExistence type="predicted"/>
<name>A0A8S5L1Z1_9VIRU</name>
<dbReference type="InterPro" id="IPR005093">
    <property type="entry name" value="RNArep_beta"/>
</dbReference>
<sequence>MLRYTLTPEKLAELLAADLGPVDGPMFTSDMSVEDADRLAMSRSFLKKFRGVVAPDAKQKAIDGFVADNERCRTFVLEPRLLFDEQIIGEVISFLDSWLLDDDGAPATLARLTESARTGPGVSVGVDIATFYAKLFDSPLSRCNPMLHALYCASIKANPTWARAEIARENQHGSMVVEGSKLGTVRKQYDIDRTICSEPVLEMFFQLGIGGYIEDRMEVRLGINLSTQPVKNQWLARQGSLDGSIATIDLKSASNSVSLGLTDSTLPRWFNTWLRRTRSPKTRLPNGEYLEMHMVASMGNGYCFPLQTMFFAAVVCACYRMLGLDPYFGTARKDAFLSPLHQRRDRSGKPKRINAGVFGDDIAVCREAYPLVCRALALFGFIVNEEKSFSTGPFRESCGHDYFNGVNIRGVYLKDLDRDSDCYSLINRLIKWETKTGLRLEALINAVFREVSEVLWIPYRDGDDEGIKAPRSTVGKPTYSATGARVYFALAHELVTLSIPADEDSDSLPGIGNYRFSYNADGLVVSLVAGYLRAGRISLRDGTDYDGNRNVRSKVRQRSVPNWDWVPEADGVIHHRGNSWVHVAGRALTSALDYKPD</sequence>
<organism evidence="11 12">
    <name type="scientific">ssRNA phage SRR7976310_1</name>
    <dbReference type="NCBI Taxonomy" id="2786671"/>
    <lineage>
        <taxon>Viruses</taxon>
        <taxon>Riboviria</taxon>
        <taxon>Orthornavirae</taxon>
        <taxon>Lenarviricota</taxon>
        <taxon>Leviviricetes</taxon>
        <taxon>Norzivirales</taxon>
        <taxon>Atkinsviridae</taxon>
        <taxon>Hirvovirus</taxon>
        <taxon>Hirvovirus caenivicinum</taxon>
    </lineage>
</organism>
<comment type="cofactor">
    <cofactor evidence="9">
        <name>Mg(2+)</name>
        <dbReference type="ChEBI" id="CHEBI:18420"/>
    </cofactor>
    <text evidence="9">Binds 2 Mg(2+) per subunit.</text>
</comment>
<dbReference type="SUPFAM" id="SSF56672">
    <property type="entry name" value="DNA/RNA polymerases"/>
    <property type="match status" value="1"/>
</dbReference>
<evidence type="ECO:0000256" key="5">
    <source>
        <dbReference type="ARBA" id="ARBA00022741"/>
    </source>
</evidence>
<dbReference type="InterPro" id="IPR007096">
    <property type="entry name" value="RNA-dir_Rpol_cat_phage"/>
</dbReference>
<keyword evidence="12" id="KW-1185">Reference proteome</keyword>
<dbReference type="EC" id="2.7.7.48" evidence="1"/>
<dbReference type="PROSITE" id="PS50522">
    <property type="entry name" value="RDRP_PHAGE"/>
    <property type="match status" value="1"/>
</dbReference>
<gene>
    <name evidence="11" type="primary">SRR7976310_1_4</name>
</gene>
<dbReference type="KEGG" id="vg:80396942"/>
<feature type="domain" description="RdRp catalytic" evidence="10">
    <location>
        <begin position="234"/>
        <end position="392"/>
    </location>
</feature>
<keyword evidence="2 11" id="KW-0696">RNA-directed RNA polymerase</keyword>
<evidence type="ECO:0000256" key="8">
    <source>
        <dbReference type="ARBA" id="ARBA00048744"/>
    </source>
</evidence>
<dbReference type="EMBL" id="BK013728">
    <property type="protein sequence ID" value="DAD51130.1"/>
    <property type="molecule type" value="Genomic_RNA"/>
</dbReference>
<keyword evidence="3" id="KW-0808">Transferase</keyword>
<evidence type="ECO:0000256" key="1">
    <source>
        <dbReference type="ARBA" id="ARBA00012494"/>
    </source>
</evidence>
<dbReference type="GO" id="GO:0046872">
    <property type="term" value="F:metal ion binding"/>
    <property type="evidence" value="ECO:0007669"/>
    <property type="project" value="UniProtKB-KW"/>
</dbReference>
<dbReference type="Pfam" id="PF03431">
    <property type="entry name" value="RNA_replicase_B"/>
    <property type="match status" value="2"/>
</dbReference>
<evidence type="ECO:0000256" key="7">
    <source>
        <dbReference type="ARBA" id="ARBA00030248"/>
    </source>
</evidence>
<evidence type="ECO:0000256" key="9">
    <source>
        <dbReference type="PIRSR" id="PIRSR605093-1"/>
    </source>
</evidence>
<dbReference type="InterPro" id="IPR043502">
    <property type="entry name" value="DNA/RNA_pol_sf"/>
</dbReference>
<evidence type="ECO:0000256" key="2">
    <source>
        <dbReference type="ARBA" id="ARBA00022484"/>
    </source>
</evidence>
<evidence type="ECO:0000256" key="4">
    <source>
        <dbReference type="ARBA" id="ARBA00022695"/>
    </source>
</evidence>
<keyword evidence="9" id="KW-0460">Magnesium</keyword>
<dbReference type="GO" id="GO:0039694">
    <property type="term" value="P:viral RNA genome replication"/>
    <property type="evidence" value="ECO:0007669"/>
    <property type="project" value="InterPro"/>
</dbReference>
<keyword evidence="6" id="KW-0693">Viral RNA replication</keyword>
<evidence type="ECO:0000256" key="6">
    <source>
        <dbReference type="ARBA" id="ARBA00022953"/>
    </source>
</evidence>
<feature type="binding site" evidence="9">
    <location>
        <position position="249"/>
    </location>
    <ligand>
        <name>Mg(2+)</name>
        <dbReference type="ChEBI" id="CHEBI:18420"/>
        <label>2</label>
    </ligand>
</feature>
<dbReference type="Proteomes" id="UP000681197">
    <property type="component" value="Segment"/>
</dbReference>
<keyword evidence="4" id="KW-0548">Nucleotidyltransferase</keyword>
<reference evidence="11" key="1">
    <citation type="submission" date="2020-09" db="EMBL/GenBank/DDBJ databases">
        <title>Leviviricetes taxonomy.</title>
        <authorList>
            <person name="Stockdale S.R."/>
            <person name="Callanan J."/>
            <person name="Adriaenssens E.M."/>
            <person name="Kuhn J.H."/>
            <person name="Rumnieks J."/>
            <person name="Shkoporov A."/>
            <person name="Draper L.A."/>
            <person name="Ross P."/>
            <person name="Hill C."/>
        </authorList>
    </citation>
    <scope>NUCLEOTIDE SEQUENCE</scope>
</reference>
<dbReference type="RefSeq" id="YP_010768759.1">
    <property type="nucleotide sequence ID" value="NC_073783.1"/>
</dbReference>
<evidence type="ECO:0000259" key="10">
    <source>
        <dbReference type="PROSITE" id="PS50522"/>
    </source>
</evidence>